<dbReference type="InterPro" id="IPR006580">
    <property type="entry name" value="Znf_TTF"/>
</dbReference>
<protein>
    <recommendedName>
        <fullName evidence="2">TTF-type domain-containing protein</fullName>
    </recommendedName>
</protein>
<reference evidence="3" key="1">
    <citation type="journal article" date="2023" name="Plant J.">
        <title>Genome sequences and population genomics provide insights into the demographic history, inbreeding, and mutation load of two 'living fossil' tree species of Dipteronia.</title>
        <authorList>
            <person name="Feng Y."/>
            <person name="Comes H.P."/>
            <person name="Chen J."/>
            <person name="Zhu S."/>
            <person name="Lu R."/>
            <person name="Zhang X."/>
            <person name="Li P."/>
            <person name="Qiu J."/>
            <person name="Olsen K.M."/>
            <person name="Qiu Y."/>
        </authorList>
    </citation>
    <scope>NUCLEOTIDE SEQUENCE</scope>
    <source>
        <strain evidence="3">NBL</strain>
    </source>
</reference>
<organism evidence="3 4">
    <name type="scientific">Dipteronia sinensis</name>
    <dbReference type="NCBI Taxonomy" id="43782"/>
    <lineage>
        <taxon>Eukaryota</taxon>
        <taxon>Viridiplantae</taxon>
        <taxon>Streptophyta</taxon>
        <taxon>Embryophyta</taxon>
        <taxon>Tracheophyta</taxon>
        <taxon>Spermatophyta</taxon>
        <taxon>Magnoliopsida</taxon>
        <taxon>eudicotyledons</taxon>
        <taxon>Gunneridae</taxon>
        <taxon>Pentapetalae</taxon>
        <taxon>rosids</taxon>
        <taxon>malvids</taxon>
        <taxon>Sapindales</taxon>
        <taxon>Sapindaceae</taxon>
        <taxon>Hippocastanoideae</taxon>
        <taxon>Acereae</taxon>
        <taxon>Dipteronia</taxon>
    </lineage>
</organism>
<evidence type="ECO:0000313" key="4">
    <source>
        <dbReference type="Proteomes" id="UP001281410"/>
    </source>
</evidence>
<comment type="caution">
    <text evidence="3">The sequence shown here is derived from an EMBL/GenBank/DDBJ whole genome shotgun (WGS) entry which is preliminary data.</text>
</comment>
<proteinExistence type="predicted"/>
<feature type="coiled-coil region" evidence="1">
    <location>
        <begin position="70"/>
        <end position="97"/>
    </location>
</feature>
<evidence type="ECO:0000259" key="2">
    <source>
        <dbReference type="SMART" id="SM00597"/>
    </source>
</evidence>
<keyword evidence="4" id="KW-1185">Reference proteome</keyword>
<keyword evidence="1" id="KW-0175">Coiled coil</keyword>
<accession>A0AAE0DZI1</accession>
<evidence type="ECO:0000313" key="3">
    <source>
        <dbReference type="EMBL" id="KAK3198728.1"/>
    </source>
</evidence>
<dbReference type="SMART" id="SM00597">
    <property type="entry name" value="ZnF_TTF"/>
    <property type="match status" value="1"/>
</dbReference>
<evidence type="ECO:0000256" key="1">
    <source>
        <dbReference type="SAM" id="Coils"/>
    </source>
</evidence>
<sequence>MTGPRKYDSRSQKRKAKEIRDMVIQSFAGSMDRYVKRKPNQSENENVIVNVNTGLDENDNAHDLHENEHVDGLNENIDDLNDNIEDLSENIDGLNDEAYDLCDPGNWKINISQKERDLIVETGPVRVSNFIYPVENNRSFNDKYYAGSLANGEKHDRPWLVYSRIKNKVFCFCCVLFKKGLSSHLTSANQGYNDWHNIYGRLVEHEKSSSHMLSMKAWKEAE</sequence>
<name>A0AAE0DZI1_9ROSI</name>
<gene>
    <name evidence="3" type="ORF">Dsin_022143</name>
</gene>
<dbReference type="Proteomes" id="UP001281410">
    <property type="component" value="Unassembled WGS sequence"/>
</dbReference>
<feature type="domain" description="TTF-type" evidence="2">
    <location>
        <begin position="145"/>
        <end position="221"/>
    </location>
</feature>
<dbReference type="EMBL" id="JANJYJ010000007">
    <property type="protein sequence ID" value="KAK3198728.1"/>
    <property type="molecule type" value="Genomic_DNA"/>
</dbReference>
<dbReference type="AlphaFoldDB" id="A0AAE0DZI1"/>